<protein>
    <submittedName>
        <fullName evidence="1">Uncharacterized protein</fullName>
    </submittedName>
</protein>
<proteinExistence type="predicted"/>
<feature type="non-terminal residue" evidence="1">
    <location>
        <position position="56"/>
    </location>
</feature>
<reference evidence="1" key="1">
    <citation type="submission" date="2023-05" db="EMBL/GenBank/DDBJ databases">
        <authorList>
            <consortium name="ELIXIR-Norway"/>
        </authorList>
    </citation>
    <scope>NUCLEOTIDE SEQUENCE</scope>
</reference>
<accession>A0AC59YG71</accession>
<organism evidence="1 2">
    <name type="scientific">Rangifer tarandus platyrhynchus</name>
    <name type="common">Svalbard reindeer</name>
    <dbReference type="NCBI Taxonomy" id="3082113"/>
    <lineage>
        <taxon>Eukaryota</taxon>
        <taxon>Metazoa</taxon>
        <taxon>Chordata</taxon>
        <taxon>Craniata</taxon>
        <taxon>Vertebrata</taxon>
        <taxon>Euteleostomi</taxon>
        <taxon>Mammalia</taxon>
        <taxon>Eutheria</taxon>
        <taxon>Laurasiatheria</taxon>
        <taxon>Artiodactyla</taxon>
        <taxon>Ruminantia</taxon>
        <taxon>Pecora</taxon>
        <taxon>Cervidae</taxon>
        <taxon>Odocoileinae</taxon>
        <taxon>Rangifer</taxon>
    </lineage>
</organism>
<feature type="non-terminal residue" evidence="1">
    <location>
        <position position="1"/>
    </location>
</feature>
<dbReference type="Proteomes" id="UP001162501">
    <property type="component" value="Chromosome 15"/>
</dbReference>
<reference evidence="1" key="2">
    <citation type="submission" date="2025-03" db="EMBL/GenBank/DDBJ databases">
        <authorList>
            <consortium name="ELIXIR-Norway"/>
            <consortium name="Elixir Norway"/>
        </authorList>
    </citation>
    <scope>NUCLEOTIDE SEQUENCE</scope>
</reference>
<evidence type="ECO:0000313" key="2">
    <source>
        <dbReference type="Proteomes" id="UP001162501"/>
    </source>
</evidence>
<sequence>MHPGTVFWMNKDNIGFPILGQKPTIENRVRMERSAVGQDTPKSEVEIASSLDYTGA</sequence>
<name>A0AC59YG71_RANTA</name>
<gene>
    <name evidence="1" type="ORF">MRATA1EN22A_LOCUS5823</name>
</gene>
<dbReference type="EMBL" id="OX596099">
    <property type="protein sequence ID" value="CAM9673107.1"/>
    <property type="molecule type" value="Genomic_DNA"/>
</dbReference>
<evidence type="ECO:0000313" key="1">
    <source>
        <dbReference type="EMBL" id="CAM9673107.1"/>
    </source>
</evidence>